<keyword evidence="4" id="KW-1185">Reference proteome</keyword>
<name>A0A2T4DV40_9BACT</name>
<reference evidence="1" key="4">
    <citation type="submission" date="2024-05" db="EMBL/GenBank/DDBJ databases">
        <authorList>
            <person name="Sun Q."/>
            <person name="Zhou Y."/>
        </authorList>
    </citation>
    <scope>NUCLEOTIDE SEQUENCE</scope>
    <source>
        <strain evidence="1">CGMCC 1.10832</strain>
    </source>
</reference>
<reference evidence="4" key="3">
    <citation type="journal article" date="2019" name="Int. J. Syst. Evol. Microbiol.">
        <title>The Global Catalogue of Microorganisms (GCM) 10K type strain sequencing project: providing services to taxonomists for standard genome sequencing and annotation.</title>
        <authorList>
            <consortium name="The Broad Institute Genomics Platform"/>
            <consortium name="The Broad Institute Genome Sequencing Center for Infectious Disease"/>
            <person name="Wu L."/>
            <person name="Ma J."/>
        </authorList>
    </citation>
    <scope>NUCLEOTIDE SEQUENCE [LARGE SCALE GENOMIC DNA]</scope>
    <source>
        <strain evidence="4">CGMCC 1.10832</strain>
    </source>
</reference>
<comment type="caution">
    <text evidence="2">The sequence shown here is derived from an EMBL/GenBank/DDBJ whole genome shotgun (WGS) entry which is preliminary data.</text>
</comment>
<dbReference type="RefSeq" id="WP_188465601.1">
    <property type="nucleotide sequence ID" value="NZ_BAABHU010000011.1"/>
</dbReference>
<sequence>MFLRKFLLVISILLVWLINQSQAQVEINLSGAIEIPLDELSWIYNPGKSAQLAVSFLDEYKKRRSSWGINIGYSVATPKQEVFYFPYSIDNEVFFGTISYSDMQSFQLSSNFRSDFILSKHIEFFLGAEVGYHYISSSYDSDSYNDVSATSIIGRVAISPKTGFAFMLTDNIGLNLQTRYNISIIAGGEVDDSKIVSFFWSNGAGVTLRF</sequence>
<proteinExistence type="predicted"/>
<evidence type="ECO:0000313" key="4">
    <source>
        <dbReference type="Proteomes" id="UP000636010"/>
    </source>
</evidence>
<dbReference type="AlphaFoldDB" id="A0A2T4DV40"/>
<protein>
    <recommendedName>
        <fullName evidence="5">Outer membrane protein beta-barrel domain-containing protein</fullName>
    </recommendedName>
</protein>
<gene>
    <name evidence="2" type="ORF">C9994_01845</name>
    <name evidence="1" type="ORF">GCM10011506_33170</name>
</gene>
<dbReference type="Gene3D" id="2.40.160.20">
    <property type="match status" value="1"/>
</dbReference>
<evidence type="ECO:0008006" key="5">
    <source>
        <dbReference type="Google" id="ProtNLM"/>
    </source>
</evidence>
<dbReference type="Proteomes" id="UP000240608">
    <property type="component" value="Unassembled WGS sequence"/>
</dbReference>
<organism evidence="2 3">
    <name type="scientific">Marivirga lumbricoides</name>
    <dbReference type="NCBI Taxonomy" id="1046115"/>
    <lineage>
        <taxon>Bacteria</taxon>
        <taxon>Pseudomonadati</taxon>
        <taxon>Bacteroidota</taxon>
        <taxon>Cytophagia</taxon>
        <taxon>Cytophagales</taxon>
        <taxon>Marivirgaceae</taxon>
        <taxon>Marivirga</taxon>
    </lineage>
</organism>
<evidence type="ECO:0000313" key="2">
    <source>
        <dbReference type="EMBL" id="PTB97672.1"/>
    </source>
</evidence>
<evidence type="ECO:0000313" key="3">
    <source>
        <dbReference type="Proteomes" id="UP000240608"/>
    </source>
</evidence>
<dbReference type="EMBL" id="BMEC01000011">
    <property type="protein sequence ID" value="GGC44937.1"/>
    <property type="molecule type" value="Genomic_DNA"/>
</dbReference>
<accession>A0A2T4DV40</accession>
<reference evidence="1" key="1">
    <citation type="journal article" date="2014" name="Int. J. Syst. Evol. Microbiol.">
        <title>Complete genome of a new Firmicutes species belonging to the dominant human colonic microbiota ('Ruminococcus bicirculans') reveals two chromosomes and a selective capacity to utilize plant glucans.</title>
        <authorList>
            <consortium name="NISC Comparative Sequencing Program"/>
            <person name="Wegmann U."/>
            <person name="Louis P."/>
            <person name="Goesmann A."/>
            <person name="Henrissat B."/>
            <person name="Duncan S.H."/>
            <person name="Flint H.J."/>
        </authorList>
    </citation>
    <scope>NUCLEOTIDE SEQUENCE</scope>
    <source>
        <strain evidence="1">CGMCC 1.10832</strain>
    </source>
</reference>
<dbReference type="SUPFAM" id="SSF56925">
    <property type="entry name" value="OMPA-like"/>
    <property type="match status" value="1"/>
</dbReference>
<reference evidence="2 3" key="2">
    <citation type="submission" date="2018-03" db="EMBL/GenBank/DDBJ databases">
        <title>Cross-interface Injection: A General Nanoliter Liquid Handling Method Applied to Single Cells Genome Amplification Automated Nanoliter Liquid Handling Applied to Single Cell Multiple Displacement Amplification.</title>
        <authorList>
            <person name="Yun J."/>
            <person name="Xu P."/>
            <person name="Xu J."/>
            <person name="Dai X."/>
            <person name="Wang Y."/>
            <person name="Zheng X."/>
            <person name="Cao C."/>
            <person name="Yi Q."/>
            <person name="Zhu Y."/>
            <person name="Wang L."/>
            <person name="Dong Z."/>
            <person name="Huang Y."/>
            <person name="Huang L."/>
            <person name="Du W."/>
        </authorList>
    </citation>
    <scope>NUCLEOTIDE SEQUENCE [LARGE SCALE GENOMIC DNA]</scope>
    <source>
        <strain evidence="2 3">Z-D1-2</strain>
    </source>
</reference>
<dbReference type="Proteomes" id="UP000636010">
    <property type="component" value="Unassembled WGS sequence"/>
</dbReference>
<dbReference type="InterPro" id="IPR011250">
    <property type="entry name" value="OMP/PagP_B-barrel"/>
</dbReference>
<dbReference type="EMBL" id="PYVU01000008">
    <property type="protein sequence ID" value="PTB97672.1"/>
    <property type="molecule type" value="Genomic_DNA"/>
</dbReference>
<evidence type="ECO:0000313" key="1">
    <source>
        <dbReference type="EMBL" id="GGC44937.1"/>
    </source>
</evidence>